<dbReference type="OrthoDB" id="2988102at2"/>
<gene>
    <name evidence="2" type="ORF">AHA02nite_03260</name>
</gene>
<keyword evidence="3" id="KW-1185">Reference proteome</keyword>
<dbReference type="EMBL" id="BJYA01000001">
    <property type="protein sequence ID" value="GEN44550.1"/>
    <property type="molecule type" value="Genomic_DNA"/>
</dbReference>
<dbReference type="Proteomes" id="UP000321440">
    <property type="component" value="Unassembled WGS sequence"/>
</dbReference>
<dbReference type="RefSeq" id="WP_017187222.1">
    <property type="nucleotide sequence ID" value="NZ_BJYA01000001.1"/>
</dbReference>
<feature type="transmembrane region" description="Helical" evidence="1">
    <location>
        <begin position="128"/>
        <end position="149"/>
    </location>
</feature>
<evidence type="ECO:0008006" key="4">
    <source>
        <dbReference type="Google" id="ProtNLM"/>
    </source>
</evidence>
<sequence length="152" mass="17151">MYELSYSLHIVGVALWIGAFIVVGLLLRSLAKSEEELKKHSLVIEKLRRMINWVVLPSGIVVMLTGVYMILQFNRDTLPLYLKLMEEIGGVAILLTVIVVSLYSKKLKKKLQGIELKKDKSLTAITKMYTNFLFISTILSIVVVVIVAMRLA</sequence>
<evidence type="ECO:0000313" key="3">
    <source>
        <dbReference type="Proteomes" id="UP000321440"/>
    </source>
</evidence>
<feature type="transmembrane region" description="Helical" evidence="1">
    <location>
        <begin position="91"/>
        <end position="107"/>
    </location>
</feature>
<keyword evidence="1" id="KW-1133">Transmembrane helix</keyword>
<organism evidence="2 3">
    <name type="scientific">Alkalibacillus haloalkaliphilus</name>
    <dbReference type="NCBI Taxonomy" id="94136"/>
    <lineage>
        <taxon>Bacteria</taxon>
        <taxon>Bacillati</taxon>
        <taxon>Bacillota</taxon>
        <taxon>Bacilli</taxon>
        <taxon>Bacillales</taxon>
        <taxon>Bacillaceae</taxon>
        <taxon>Alkalibacillus</taxon>
    </lineage>
</organism>
<evidence type="ECO:0000256" key="1">
    <source>
        <dbReference type="SAM" id="Phobius"/>
    </source>
</evidence>
<feature type="transmembrane region" description="Helical" evidence="1">
    <location>
        <begin position="6"/>
        <end position="30"/>
    </location>
</feature>
<proteinExistence type="predicted"/>
<evidence type="ECO:0000313" key="2">
    <source>
        <dbReference type="EMBL" id="GEN44550.1"/>
    </source>
</evidence>
<protein>
    <recommendedName>
        <fullName evidence="4">Copper resistance protein D domain-containing protein</fullName>
    </recommendedName>
</protein>
<keyword evidence="1" id="KW-0472">Membrane</keyword>
<feature type="transmembrane region" description="Helical" evidence="1">
    <location>
        <begin position="51"/>
        <end position="71"/>
    </location>
</feature>
<accession>A0A511W0D3</accession>
<keyword evidence="1" id="KW-0812">Transmembrane</keyword>
<reference evidence="2 3" key="1">
    <citation type="submission" date="2019-07" db="EMBL/GenBank/DDBJ databases">
        <title>Whole genome shotgun sequence of Alkalibacillus haloalkaliphilus NBRC 103110.</title>
        <authorList>
            <person name="Hosoyama A."/>
            <person name="Uohara A."/>
            <person name="Ohji S."/>
            <person name="Ichikawa N."/>
        </authorList>
    </citation>
    <scope>NUCLEOTIDE SEQUENCE [LARGE SCALE GENOMIC DNA]</scope>
    <source>
        <strain evidence="2 3">NBRC 103110</strain>
    </source>
</reference>
<comment type="caution">
    <text evidence="2">The sequence shown here is derived from an EMBL/GenBank/DDBJ whole genome shotgun (WGS) entry which is preliminary data.</text>
</comment>
<dbReference type="AlphaFoldDB" id="A0A511W0D3"/>
<name>A0A511W0D3_9BACI</name>